<sequence>MRWKKTSKSKNTLLEIAWLLGSWAISFGCLGWLIGFKQLWVKQLDIQLHNTYFVVPPWAAAFPFFLISATIITCVRAGMTRF</sequence>
<evidence type="ECO:0000256" key="1">
    <source>
        <dbReference type="SAM" id="Phobius"/>
    </source>
</evidence>
<dbReference type="PROSITE" id="PS51257">
    <property type="entry name" value="PROKAR_LIPOPROTEIN"/>
    <property type="match status" value="1"/>
</dbReference>
<keyword evidence="1" id="KW-0472">Membrane</keyword>
<reference evidence="3" key="1">
    <citation type="journal article" date="2019" name="Int. J. Syst. Evol. Microbiol.">
        <title>The Global Catalogue of Microorganisms (GCM) 10K type strain sequencing project: providing services to taxonomists for standard genome sequencing and annotation.</title>
        <authorList>
            <consortium name="The Broad Institute Genomics Platform"/>
            <consortium name="The Broad Institute Genome Sequencing Center for Infectious Disease"/>
            <person name="Wu L."/>
            <person name="Ma J."/>
        </authorList>
    </citation>
    <scope>NUCLEOTIDE SEQUENCE [LARGE SCALE GENOMIC DNA]</scope>
    <source>
        <strain evidence="3">JCM 17841</strain>
    </source>
</reference>
<protein>
    <submittedName>
        <fullName evidence="2">Uncharacterized protein</fullName>
    </submittedName>
</protein>
<dbReference type="Proteomes" id="UP001501243">
    <property type="component" value="Unassembled WGS sequence"/>
</dbReference>
<keyword evidence="3" id="KW-1185">Reference proteome</keyword>
<keyword evidence="1" id="KW-0812">Transmembrane</keyword>
<evidence type="ECO:0000313" key="3">
    <source>
        <dbReference type="Proteomes" id="UP001501243"/>
    </source>
</evidence>
<evidence type="ECO:0000313" key="2">
    <source>
        <dbReference type="EMBL" id="GAA4506016.1"/>
    </source>
</evidence>
<accession>A0ABP8QLW6</accession>
<feature type="transmembrane region" description="Helical" evidence="1">
    <location>
        <begin position="12"/>
        <end position="35"/>
    </location>
</feature>
<gene>
    <name evidence="2" type="ORF">GCM10023172_34710</name>
</gene>
<comment type="caution">
    <text evidence="2">The sequence shown here is derived from an EMBL/GenBank/DDBJ whole genome shotgun (WGS) entry which is preliminary data.</text>
</comment>
<proteinExistence type="predicted"/>
<dbReference type="EMBL" id="BAABGQ010000008">
    <property type="protein sequence ID" value="GAA4506016.1"/>
    <property type="molecule type" value="Genomic_DNA"/>
</dbReference>
<name>A0ABP8QLW6_9BACT</name>
<dbReference type="RefSeq" id="WP_208132889.1">
    <property type="nucleotide sequence ID" value="NZ_BAABGQ010000008.1"/>
</dbReference>
<organism evidence="2 3">
    <name type="scientific">Hymenobacter ginsengisoli</name>
    <dbReference type="NCBI Taxonomy" id="1051626"/>
    <lineage>
        <taxon>Bacteria</taxon>
        <taxon>Pseudomonadati</taxon>
        <taxon>Bacteroidota</taxon>
        <taxon>Cytophagia</taxon>
        <taxon>Cytophagales</taxon>
        <taxon>Hymenobacteraceae</taxon>
        <taxon>Hymenobacter</taxon>
    </lineage>
</organism>
<keyword evidence="1" id="KW-1133">Transmembrane helix</keyword>
<feature type="transmembrane region" description="Helical" evidence="1">
    <location>
        <begin position="55"/>
        <end position="75"/>
    </location>
</feature>